<dbReference type="InterPro" id="IPR011250">
    <property type="entry name" value="OMP/PagP_B-barrel"/>
</dbReference>
<dbReference type="Gene3D" id="2.40.128.250">
    <property type="match status" value="1"/>
</dbReference>
<keyword evidence="8" id="KW-0449">Lipoprotein</keyword>
<evidence type="ECO:0000256" key="5">
    <source>
        <dbReference type="ARBA" id="ARBA00023136"/>
    </source>
</evidence>
<evidence type="ECO:0000259" key="12">
    <source>
        <dbReference type="Pfam" id="PF01298"/>
    </source>
</evidence>
<evidence type="ECO:0000256" key="9">
    <source>
        <dbReference type="ARBA" id="ARBA00023628"/>
    </source>
</evidence>
<evidence type="ECO:0000256" key="3">
    <source>
        <dbReference type="ARBA" id="ARBA00022729"/>
    </source>
</evidence>
<protein>
    <recommendedName>
        <fullName evidence="9">Transferrin-binding protein B</fullName>
    </recommendedName>
</protein>
<dbReference type="GO" id="GO:0009986">
    <property type="term" value="C:cell surface"/>
    <property type="evidence" value="ECO:0007669"/>
    <property type="project" value="UniProtKB-SubCell"/>
</dbReference>
<dbReference type="SUPFAM" id="SSF56925">
    <property type="entry name" value="OMPA-like"/>
    <property type="match status" value="2"/>
</dbReference>
<dbReference type="InterPro" id="IPR035313">
    <property type="entry name" value="TbpB_N-lobe"/>
</dbReference>
<evidence type="ECO:0000256" key="2">
    <source>
        <dbReference type="ARBA" id="ARBA00004459"/>
    </source>
</evidence>
<evidence type="ECO:0000256" key="6">
    <source>
        <dbReference type="ARBA" id="ARBA00023139"/>
    </source>
</evidence>
<dbReference type="InterPro" id="IPR001677">
    <property type="entry name" value="TbpB_B_D"/>
</dbReference>
<reference evidence="15" key="1">
    <citation type="submission" date="2022-10" db="EMBL/GenBank/DDBJ databases">
        <authorList>
            <person name="Boutroux M."/>
        </authorList>
    </citation>
    <scope>NUCLEOTIDE SEQUENCE</scope>
    <source>
        <strain evidence="15">51.81</strain>
    </source>
</reference>
<feature type="domain" description="Transferrin-binding protein B C-lobe handle" evidence="13">
    <location>
        <begin position="348"/>
        <end position="435"/>
    </location>
</feature>
<dbReference type="Pfam" id="PF17484">
    <property type="entry name" value="TbpB_A"/>
    <property type="match status" value="1"/>
</dbReference>
<dbReference type="InterPro" id="IPR038669">
    <property type="entry name" value="TbpB_N-lobe_sf"/>
</dbReference>
<gene>
    <name evidence="15" type="ORF">ORY91_002040</name>
    <name evidence="16" type="ORF">V9W64_04245</name>
</gene>
<evidence type="ECO:0000256" key="7">
    <source>
        <dbReference type="ARBA" id="ARBA00023237"/>
    </source>
</evidence>
<reference evidence="16" key="2">
    <citation type="submission" date="2024-02" db="EMBL/GenBank/DDBJ databases">
        <title>Neisseria leonii sp. nov.</title>
        <authorList>
            <person name="Boutroux M."/>
            <person name="Favre-Rochex S."/>
            <person name="Gorgette O."/>
            <person name="Touak G."/>
            <person name="Muhle E."/>
            <person name="Chesneau O."/>
            <person name="Clermont D."/>
            <person name="Rahi P."/>
        </authorList>
    </citation>
    <scope>NUCLEOTIDE SEQUENCE</scope>
    <source>
        <strain evidence="16">51.81</strain>
    </source>
</reference>
<evidence type="ECO:0000313" key="17">
    <source>
        <dbReference type="Proteomes" id="UP001149607"/>
    </source>
</evidence>
<keyword evidence="3 11" id="KW-0732">Signal</keyword>
<feature type="region of interest" description="Disordered" evidence="10">
    <location>
        <begin position="29"/>
        <end position="60"/>
    </location>
</feature>
<dbReference type="Gene3D" id="2.40.128.240">
    <property type="match status" value="1"/>
</dbReference>
<feature type="domain" description="Transferrin-binding protein B C-lobe/N-lobe beta-barrel" evidence="12">
    <location>
        <begin position="440"/>
        <end position="582"/>
    </location>
</feature>
<keyword evidence="7" id="KW-0998">Cell outer membrane</keyword>
<name>A0A9X4E685_9NEIS</name>
<keyword evidence="17" id="KW-1185">Reference proteome</keyword>
<feature type="chain" id="PRO_5042786828" description="Transferrin-binding protein B" evidence="11">
    <location>
        <begin position="22"/>
        <end position="588"/>
    </location>
</feature>
<keyword evidence="4" id="KW-0843">Virulence</keyword>
<dbReference type="RefSeq" id="WP_274585667.1">
    <property type="nucleotide sequence ID" value="NZ_CP146598.1"/>
</dbReference>
<evidence type="ECO:0000313" key="15">
    <source>
        <dbReference type="EMBL" id="MDD9328606.1"/>
    </source>
</evidence>
<sequence>MPFPAKRSSALLISLLLAACAGGGSFDTQNISVNNDPPPAPKEWKDAESRPHQTPQQVEGIMQPALGYSMPIPRRNWSKLDQNGNRIPDGSDAEPYLKLNADNVQAISGTTGTVPHEEKITENLRNPNRPHRVITSKKNSGFQFVHAGFAYSDAGLEMIRKDGNGPIISARTGFKGYVYYQGQTPATALPVGQTATYKGNWHYVTDAKQGRNGRLYGTNDQFAGNRYGLLSNDDTGSFVKSYDSEFQADFAAKKLTGTLKETLVTNHAQNTPEKTRYTIEADIAGNRFRGKAKHLPDDTRLFASDSSLLEGGFYGDKAQELAGKFLADDDSLFAVFAAKQDSVLPAETVFDAKIIDKQNPQDAPQDLTTFGDVTALLVDGRTIPLYPADVKGFVMTTGNNGTTAEICCRNLDNVRFGILSRQGEMQQLFLQGERTPAAAMPQDGQAFYRGTWSAFISGPSEWAAAADNNADSGNRAKFHVDFGNKTIVGELMAAERLTPAFLINGTISGNGFTGTAKTGDRGFSLDPQNANDPKTVHLKAAVSGGFYGDQAQELGGAFSGSRSGYGHSNPDTQFGVVFGAKRQVKNNE</sequence>
<evidence type="ECO:0000256" key="10">
    <source>
        <dbReference type="SAM" id="MobiDB-lite"/>
    </source>
</evidence>
<dbReference type="EMBL" id="CP146598">
    <property type="protein sequence ID" value="WWY03940.1"/>
    <property type="molecule type" value="Genomic_DNA"/>
</dbReference>
<evidence type="ECO:0000256" key="4">
    <source>
        <dbReference type="ARBA" id="ARBA00023026"/>
    </source>
</evidence>
<feature type="compositionally biased region" description="Basic and acidic residues" evidence="10">
    <location>
        <begin position="42"/>
        <end position="51"/>
    </location>
</feature>
<dbReference type="EMBL" id="JAPQFL010000007">
    <property type="protein sequence ID" value="MDD9328606.1"/>
    <property type="molecule type" value="Genomic_DNA"/>
</dbReference>
<dbReference type="Proteomes" id="UP001149607">
    <property type="component" value="Chromosome"/>
</dbReference>
<dbReference type="Pfam" id="PF17483">
    <property type="entry name" value="TbpB_C"/>
    <property type="match status" value="1"/>
</dbReference>
<feature type="signal peptide" evidence="11">
    <location>
        <begin position="1"/>
        <end position="21"/>
    </location>
</feature>
<evidence type="ECO:0000256" key="1">
    <source>
        <dbReference type="ARBA" id="ARBA00004241"/>
    </source>
</evidence>
<keyword evidence="6" id="KW-0564">Palmitate</keyword>
<dbReference type="Gene3D" id="2.40.160.90">
    <property type="match status" value="2"/>
</dbReference>
<dbReference type="InterPro" id="IPR038197">
    <property type="entry name" value="TbpB_C-lobe_sf"/>
</dbReference>
<dbReference type="AlphaFoldDB" id="A0A9X4E685"/>
<feature type="domain" description="Transferrin-binding protein B C-lobe/N-lobe beta-barrel" evidence="12">
    <location>
        <begin position="189"/>
        <end position="340"/>
    </location>
</feature>
<dbReference type="PROSITE" id="PS51257">
    <property type="entry name" value="PROKAR_LIPOPROTEIN"/>
    <property type="match status" value="1"/>
</dbReference>
<organism evidence="15">
    <name type="scientific">Neisseria leonii</name>
    <dbReference type="NCBI Taxonomy" id="2995413"/>
    <lineage>
        <taxon>Bacteria</taxon>
        <taxon>Pseudomonadati</taxon>
        <taxon>Pseudomonadota</taxon>
        <taxon>Betaproteobacteria</taxon>
        <taxon>Neisseriales</taxon>
        <taxon>Neisseriaceae</taxon>
        <taxon>Neisseria</taxon>
    </lineage>
</organism>
<accession>A0A9X4E685</accession>
<dbReference type="GO" id="GO:0009279">
    <property type="term" value="C:cell outer membrane"/>
    <property type="evidence" value="ECO:0007669"/>
    <property type="project" value="UniProtKB-SubCell"/>
</dbReference>
<proteinExistence type="predicted"/>
<evidence type="ECO:0000259" key="13">
    <source>
        <dbReference type="Pfam" id="PF17483"/>
    </source>
</evidence>
<feature type="domain" description="Transferrin-binding protein B N-lobe handle" evidence="14">
    <location>
        <begin position="44"/>
        <end position="186"/>
    </location>
</feature>
<evidence type="ECO:0000256" key="8">
    <source>
        <dbReference type="ARBA" id="ARBA00023288"/>
    </source>
</evidence>
<evidence type="ECO:0000256" key="11">
    <source>
        <dbReference type="SAM" id="SignalP"/>
    </source>
</evidence>
<dbReference type="InterPro" id="IPR035316">
    <property type="entry name" value="TbpB_C-lobe"/>
</dbReference>
<comment type="subcellular location">
    <subcellularLocation>
        <location evidence="2">Cell outer membrane</location>
        <topology evidence="2">Lipid-anchor</topology>
    </subcellularLocation>
    <subcellularLocation>
        <location evidence="1">Cell surface</location>
    </subcellularLocation>
</comment>
<evidence type="ECO:0000259" key="14">
    <source>
        <dbReference type="Pfam" id="PF17484"/>
    </source>
</evidence>
<keyword evidence="5" id="KW-0472">Membrane</keyword>
<dbReference type="Pfam" id="PF01298">
    <property type="entry name" value="TbpB_B_D"/>
    <property type="match status" value="2"/>
</dbReference>
<evidence type="ECO:0000313" key="16">
    <source>
        <dbReference type="EMBL" id="WWY03940.1"/>
    </source>
</evidence>